<reference evidence="1 2" key="1">
    <citation type="submission" date="2020-04" db="EMBL/GenBank/DDBJ databases">
        <title>Novel species.</title>
        <authorList>
            <person name="Teo W.F.A."/>
            <person name="Lipun K."/>
            <person name="Srisuk N."/>
            <person name="Duangmal K."/>
        </authorList>
    </citation>
    <scope>NUCLEOTIDE SEQUENCE [LARGE SCALE GENOMIC DNA]</scope>
    <source>
        <strain evidence="1 2">K13G38</strain>
    </source>
</reference>
<gene>
    <name evidence="1" type="ORF">HFP15_31965</name>
</gene>
<organism evidence="1 2">
    <name type="scientific">Amycolatopsis acididurans</name>
    <dbReference type="NCBI Taxonomy" id="2724524"/>
    <lineage>
        <taxon>Bacteria</taxon>
        <taxon>Bacillati</taxon>
        <taxon>Actinomycetota</taxon>
        <taxon>Actinomycetes</taxon>
        <taxon>Pseudonocardiales</taxon>
        <taxon>Pseudonocardiaceae</taxon>
        <taxon>Amycolatopsis</taxon>
    </lineage>
</organism>
<accession>A0ABX1JGE6</accession>
<name>A0ABX1JGE6_9PSEU</name>
<evidence type="ECO:0000313" key="2">
    <source>
        <dbReference type="Proteomes" id="UP000715441"/>
    </source>
</evidence>
<dbReference type="Pfam" id="PF19760">
    <property type="entry name" value="DUF6247"/>
    <property type="match status" value="1"/>
</dbReference>
<dbReference type="Proteomes" id="UP000715441">
    <property type="component" value="Unassembled WGS sequence"/>
</dbReference>
<dbReference type="RefSeq" id="WP_168520515.1">
    <property type="nucleotide sequence ID" value="NZ_JAAXLS010000037.1"/>
</dbReference>
<protein>
    <recommendedName>
        <fullName evidence="3">Prevent-host-death family protein</fullName>
    </recommendedName>
</protein>
<sequence length="160" mass="17409">MTLAEVNLSDLLNRPKETLKKLQLSPGQALRVHRRAADEEDLLLTLSSRAEQARQASSAAAGILAVLVGYNDETRSAAMRVVPKVFPWARFLPPEDLTAFVTELVETLEAADSLENPAPVTRVLDAWHHTAEIHADPALRETLTQEGEDLGPVSEPAAAQ</sequence>
<dbReference type="InterPro" id="IPR046214">
    <property type="entry name" value="DUF6247"/>
</dbReference>
<evidence type="ECO:0000313" key="1">
    <source>
        <dbReference type="EMBL" id="NKQ57490.1"/>
    </source>
</evidence>
<keyword evidence="2" id="KW-1185">Reference proteome</keyword>
<comment type="caution">
    <text evidence="1">The sequence shown here is derived from an EMBL/GenBank/DDBJ whole genome shotgun (WGS) entry which is preliminary data.</text>
</comment>
<evidence type="ECO:0008006" key="3">
    <source>
        <dbReference type="Google" id="ProtNLM"/>
    </source>
</evidence>
<dbReference type="EMBL" id="JAAXLS010000037">
    <property type="protein sequence ID" value="NKQ57490.1"/>
    <property type="molecule type" value="Genomic_DNA"/>
</dbReference>
<proteinExistence type="predicted"/>